<dbReference type="OrthoDB" id="5044126at2"/>
<dbReference type="AlphaFoldDB" id="D5UCN2"/>
<keyword evidence="1" id="KW-0175">Coiled coil</keyword>
<evidence type="ECO:0000313" key="3">
    <source>
        <dbReference type="EMBL" id="ADG76267.1"/>
    </source>
</evidence>
<proteinExistence type="predicted"/>
<organism evidence="3 4">
    <name type="scientific">Cellulomonas flavigena (strain ATCC 482 / DSM 20109 / BCRC 11376 / JCM 18109 / NBRC 3775 / NCIMB 8073 / NRS 134)</name>
    <dbReference type="NCBI Taxonomy" id="446466"/>
    <lineage>
        <taxon>Bacteria</taxon>
        <taxon>Bacillati</taxon>
        <taxon>Actinomycetota</taxon>
        <taxon>Actinomycetes</taxon>
        <taxon>Micrococcales</taxon>
        <taxon>Cellulomonadaceae</taxon>
        <taxon>Cellulomonas</taxon>
    </lineage>
</organism>
<gene>
    <name evidence="3" type="ordered locus">Cfla_3388</name>
</gene>
<reference evidence="3 4" key="1">
    <citation type="journal article" date="2010" name="Stand. Genomic Sci.">
        <title>Complete genome sequence of Cellulomonas flavigena type strain (134).</title>
        <authorList>
            <person name="Abt B."/>
            <person name="Foster B."/>
            <person name="Lapidus A."/>
            <person name="Clum A."/>
            <person name="Sun H."/>
            <person name="Pukall R."/>
            <person name="Lucas S."/>
            <person name="Glavina Del Rio T."/>
            <person name="Nolan M."/>
            <person name="Tice H."/>
            <person name="Cheng J.F."/>
            <person name="Pitluck S."/>
            <person name="Liolios K."/>
            <person name="Ivanova N."/>
            <person name="Mavromatis K."/>
            <person name="Ovchinnikova G."/>
            <person name="Pati A."/>
            <person name="Goodwin L."/>
            <person name="Chen A."/>
            <person name="Palaniappan K."/>
            <person name="Land M."/>
            <person name="Hauser L."/>
            <person name="Chang Y.J."/>
            <person name="Jeffries C.D."/>
            <person name="Rohde M."/>
            <person name="Goker M."/>
            <person name="Woyke T."/>
            <person name="Bristow J."/>
            <person name="Eisen J.A."/>
            <person name="Markowitz V."/>
            <person name="Hugenholtz P."/>
            <person name="Kyrpides N.C."/>
            <person name="Klenk H.P."/>
        </authorList>
    </citation>
    <scope>NUCLEOTIDE SEQUENCE [LARGE SCALE GENOMIC DNA]</scope>
    <source>
        <strain evidence="4">ATCC 482 / DSM 20109 / BCRC 11376 / JCM 18109 / NBRC 3775 / NCIMB 8073 / NRS 134</strain>
    </source>
</reference>
<evidence type="ECO:0000313" key="4">
    <source>
        <dbReference type="Proteomes" id="UP000000849"/>
    </source>
</evidence>
<keyword evidence="2" id="KW-0472">Membrane</keyword>
<evidence type="ECO:0000256" key="2">
    <source>
        <dbReference type="SAM" id="Phobius"/>
    </source>
</evidence>
<evidence type="ECO:0000256" key="1">
    <source>
        <dbReference type="SAM" id="Coils"/>
    </source>
</evidence>
<keyword evidence="4" id="KW-1185">Reference proteome</keyword>
<keyword evidence="2" id="KW-1133">Transmembrane helix</keyword>
<dbReference type="STRING" id="446466.Cfla_3388"/>
<keyword evidence="2" id="KW-0812">Transmembrane</keyword>
<feature type="coiled-coil region" evidence="1">
    <location>
        <begin position="43"/>
        <end position="70"/>
    </location>
</feature>
<dbReference type="eggNOG" id="ENOG503391D">
    <property type="taxonomic scope" value="Bacteria"/>
</dbReference>
<protein>
    <submittedName>
        <fullName evidence="3">Uncharacterized protein</fullName>
    </submittedName>
</protein>
<accession>D5UCN2</accession>
<dbReference type="RefSeq" id="WP_013118596.1">
    <property type="nucleotide sequence ID" value="NC_014151.1"/>
</dbReference>
<name>D5UCN2_CELFN</name>
<dbReference type="Proteomes" id="UP000000849">
    <property type="component" value="Chromosome"/>
</dbReference>
<dbReference type="EMBL" id="CP001964">
    <property type="protein sequence ID" value="ADG76267.1"/>
    <property type="molecule type" value="Genomic_DNA"/>
</dbReference>
<sequence>MSGWFAQHSDWLVVGFTDDPLEGANLDRVEEARRRYTGVAQTIESAVARLEKLTASEDQLRGEYADALREGAEKVHEQLAKAAVRYADVAREVAVYQPELTDARAETNAGLAEGQAAADALRAAQALPDGEPDDEGVLDDAALAADADKANRVGTAEQALAAAKKRVRTAFDGLQVAGRRLGDAVTARNYDDGLTDSGWDKALAVLKRISKVLAIIGMVLAVLCFIFPGVAVLVALSVVVAVSALVVGSILYAKGEEGLPDLIFAVLGVALLGVGTIATIVGRNIGHAARAARTGIGDTLGGIAMNSFGPGGRIVPRIGQTAHGWKSQSDWFDPLTKWFFRGGAGKSSPWVPEVGFWRSSWEQMKSAGGMWGNLFKGNFSTFGKDWAGVVGGWSGFRSVAGLQQITGQRTNPLWWVWGVGNSVFTIGTGLIWTGGRTEWRDWRDQWIPDYGALGGDDE</sequence>
<feature type="transmembrane region" description="Helical" evidence="2">
    <location>
        <begin position="212"/>
        <end position="242"/>
    </location>
</feature>
<feature type="transmembrane region" description="Helical" evidence="2">
    <location>
        <begin position="262"/>
        <end position="281"/>
    </location>
</feature>
<dbReference type="HOGENOM" id="CLU_596773_0_0_11"/>
<dbReference type="KEGG" id="cfl:Cfla_3388"/>